<evidence type="ECO:0000259" key="3">
    <source>
        <dbReference type="Pfam" id="PF21948"/>
    </source>
</evidence>
<dbReference type="Pfam" id="PF21948">
    <property type="entry name" value="LplA-B_cat"/>
    <property type="match status" value="1"/>
</dbReference>
<feature type="non-terminal residue" evidence="4">
    <location>
        <position position="279"/>
    </location>
</feature>
<protein>
    <submittedName>
        <fullName evidence="4">LIPT-like protein</fullName>
    </submittedName>
</protein>
<dbReference type="SUPFAM" id="SSF55681">
    <property type="entry name" value="Class II aaRS and biotin synthetases"/>
    <property type="match status" value="1"/>
</dbReference>
<sequence length="279" mass="31819">NLVNHSVIVSTSLNIYHNLALEDWLFENTNLKQESVLLMWRDSPCVVIGRHQNPWVECNVPYCELFSGAVYHDDGNVNVSFITDRSLYNRRANLQSVVDALADKWAIPLSINDREDILIYNKNKNLNITNVNPLDEIMFPGVTKHAEELMTWGWIYGKTPHFTIQRTFTYTASDSDESVLNVSLTVGKGRICNVELTTVHCPEIDAQYFLQLKGCIEGIVFEKDSVLKVLSDVKTKWIEGRVYEFNTSDYLDWVLWCLIESTGLYSQAGSTDSVKDVPI</sequence>
<dbReference type="EMBL" id="CP111015">
    <property type="protein sequence ID" value="WAR01941.1"/>
    <property type="molecule type" value="Genomic_DNA"/>
</dbReference>
<name>A0ABY7DZ46_MYAAR</name>
<dbReference type="InterPro" id="IPR004562">
    <property type="entry name" value="LipoylTrfase_LipoateP_Ligase"/>
</dbReference>
<evidence type="ECO:0000256" key="1">
    <source>
        <dbReference type="ARBA" id="ARBA00005085"/>
    </source>
</evidence>
<dbReference type="Gene3D" id="3.30.390.50">
    <property type="entry name" value="CO dehydrogenase flavoprotein, C-terminal domain"/>
    <property type="match status" value="1"/>
</dbReference>
<reference evidence="4" key="1">
    <citation type="submission" date="2022-11" db="EMBL/GenBank/DDBJ databases">
        <title>Centuries of genome instability and evolution in soft-shell clam transmissible cancer (bioRxiv).</title>
        <authorList>
            <person name="Hart S.F.M."/>
            <person name="Yonemitsu M.A."/>
            <person name="Giersch R.M."/>
            <person name="Beal B.F."/>
            <person name="Arriagada G."/>
            <person name="Davis B.W."/>
            <person name="Ostrander E.A."/>
            <person name="Goff S.P."/>
            <person name="Metzger M.J."/>
        </authorList>
    </citation>
    <scope>NUCLEOTIDE SEQUENCE</scope>
    <source>
        <strain evidence="4">MELC-2E11</strain>
        <tissue evidence="4">Siphon/mantle</tissue>
    </source>
</reference>
<keyword evidence="5" id="KW-1185">Reference proteome</keyword>
<dbReference type="InterPro" id="IPR004143">
    <property type="entry name" value="BPL_LPL_catalytic"/>
</dbReference>
<evidence type="ECO:0000313" key="5">
    <source>
        <dbReference type="Proteomes" id="UP001164746"/>
    </source>
</evidence>
<organism evidence="4 5">
    <name type="scientific">Mya arenaria</name>
    <name type="common">Soft-shell clam</name>
    <dbReference type="NCBI Taxonomy" id="6604"/>
    <lineage>
        <taxon>Eukaryota</taxon>
        <taxon>Metazoa</taxon>
        <taxon>Spiralia</taxon>
        <taxon>Lophotrochozoa</taxon>
        <taxon>Mollusca</taxon>
        <taxon>Bivalvia</taxon>
        <taxon>Autobranchia</taxon>
        <taxon>Heteroconchia</taxon>
        <taxon>Euheterodonta</taxon>
        <taxon>Imparidentia</taxon>
        <taxon>Neoheterodontei</taxon>
        <taxon>Myida</taxon>
        <taxon>Myoidea</taxon>
        <taxon>Myidae</taxon>
        <taxon>Mya</taxon>
    </lineage>
</organism>
<evidence type="ECO:0000313" key="4">
    <source>
        <dbReference type="EMBL" id="WAR01941.1"/>
    </source>
</evidence>
<dbReference type="Gene3D" id="3.30.930.10">
    <property type="entry name" value="Bira Bifunctional Protein, Domain 2"/>
    <property type="match status" value="1"/>
</dbReference>
<dbReference type="PANTHER" id="PTHR12561:SF3">
    <property type="entry name" value="LIPOYLTRANSFERASE 1, MITOCHONDRIAL"/>
    <property type="match status" value="1"/>
</dbReference>
<accession>A0ABY7DZ46</accession>
<feature type="domain" description="BPL/LPL catalytic" evidence="3">
    <location>
        <begin position="14"/>
        <end position="122"/>
    </location>
</feature>
<gene>
    <name evidence="4" type="ORF">MAR_008499</name>
</gene>
<evidence type="ECO:0000256" key="2">
    <source>
        <dbReference type="ARBA" id="ARBA00008242"/>
    </source>
</evidence>
<comment type="pathway">
    <text evidence="1">Protein modification; protein lipoylation via exogenous pathway; protein N(6)-(lipoyl)lysine from lipoate: step 2/2.</text>
</comment>
<dbReference type="PANTHER" id="PTHR12561">
    <property type="entry name" value="LIPOATE-PROTEIN LIGASE"/>
    <property type="match status" value="1"/>
</dbReference>
<comment type="similarity">
    <text evidence="2">Belongs to the LplA family.</text>
</comment>
<dbReference type="InterPro" id="IPR045864">
    <property type="entry name" value="aa-tRNA-synth_II/BPL/LPL"/>
</dbReference>
<dbReference type="Proteomes" id="UP001164746">
    <property type="component" value="Chromosome 4"/>
</dbReference>
<proteinExistence type="inferred from homology"/>